<dbReference type="RefSeq" id="WP_211871873.1">
    <property type="nucleotide sequence ID" value="NZ_JAAEDI010000042.1"/>
</dbReference>
<proteinExistence type="inferred from homology"/>
<keyword evidence="5" id="KW-1185">Reference proteome</keyword>
<comment type="caution">
    <text evidence="4">The sequence shown here is derived from an EMBL/GenBank/DDBJ whole genome shotgun (WGS) entry which is preliminary data.</text>
</comment>
<gene>
    <name evidence="4" type="ORF">GXW78_26155</name>
</gene>
<dbReference type="InterPro" id="IPR051540">
    <property type="entry name" value="S-2-haloacid_dehalogenase"/>
</dbReference>
<sequence length="248" mass="28040">MLDAFEQPGHWRAEVKAIAFDVQGTCADFYQPVLRAGIAINRSRGLSSDWAELVAEWRALYRVTLDDVIAGRRPWMRVDQIYREALDMLLRKHGLDERLTLQERDDLNAAWTQLEPWPDVVEALSRLRRRFVITTLSNAGMAALIAVVKHAKLPFDAIMSAELARSYKPAPAVYQLAVDYLGYRPSQILMVACHKYDLKAARAFGMRTAFVARPLEFGPDARPDVSAENWLDCCVDNFTDLADALEAV</sequence>
<evidence type="ECO:0000256" key="2">
    <source>
        <dbReference type="ARBA" id="ARBA00022801"/>
    </source>
</evidence>
<dbReference type="InterPro" id="IPR006439">
    <property type="entry name" value="HAD-SF_hydro_IA"/>
</dbReference>
<dbReference type="NCBIfam" id="TIGR01493">
    <property type="entry name" value="HAD-SF-IA-v2"/>
    <property type="match status" value="1"/>
</dbReference>
<dbReference type="InterPro" id="IPR023214">
    <property type="entry name" value="HAD_sf"/>
</dbReference>
<organism evidence="4 5">
    <name type="scientific">Neoroseomonas terrae</name>
    <dbReference type="NCBI Taxonomy" id="424799"/>
    <lineage>
        <taxon>Bacteria</taxon>
        <taxon>Pseudomonadati</taxon>
        <taxon>Pseudomonadota</taxon>
        <taxon>Alphaproteobacteria</taxon>
        <taxon>Acetobacterales</taxon>
        <taxon>Acetobacteraceae</taxon>
        <taxon>Neoroseomonas</taxon>
    </lineage>
</organism>
<comment type="similarity">
    <text evidence="1 3">Belongs to the HAD-like hydrolase superfamily. S-2-haloalkanoic acid dehalogenase family.</text>
</comment>
<dbReference type="PANTHER" id="PTHR43316">
    <property type="entry name" value="HYDROLASE, HALOACID DELAHOGENASE-RELATED"/>
    <property type="match status" value="1"/>
</dbReference>
<dbReference type="Gene3D" id="3.40.50.1000">
    <property type="entry name" value="HAD superfamily/HAD-like"/>
    <property type="match status" value="1"/>
</dbReference>
<evidence type="ECO:0000256" key="3">
    <source>
        <dbReference type="RuleBase" id="RU368077"/>
    </source>
</evidence>
<comment type="function">
    <text evidence="3">Catalyzes the hydrolytic dehalogenation of small (S)-2-haloalkanoic acids to yield the corresponding (R)-2-hydroxyalkanoic acids.</text>
</comment>
<dbReference type="Gene3D" id="1.10.150.240">
    <property type="entry name" value="Putative phosphatase, domain 2"/>
    <property type="match status" value="1"/>
</dbReference>
<comment type="catalytic activity">
    <reaction evidence="3">
        <text>an (S)-2-haloacid + H2O = a (2R)-2-hydroxycarboxylate + a halide anion + H(+)</text>
        <dbReference type="Rhea" id="RHEA:11192"/>
        <dbReference type="ChEBI" id="CHEBI:15377"/>
        <dbReference type="ChEBI" id="CHEBI:15378"/>
        <dbReference type="ChEBI" id="CHEBI:16042"/>
        <dbReference type="ChEBI" id="CHEBI:58314"/>
        <dbReference type="ChEBI" id="CHEBI:137405"/>
        <dbReference type="EC" id="3.8.1.2"/>
    </reaction>
</comment>
<evidence type="ECO:0000313" key="5">
    <source>
        <dbReference type="Proteomes" id="UP000698752"/>
    </source>
</evidence>
<keyword evidence="2 3" id="KW-0378">Hydrolase</keyword>
<dbReference type="InterPro" id="IPR006328">
    <property type="entry name" value="2-HAD"/>
</dbReference>
<accession>A0ABS5EQ60</accession>
<protein>
    <recommendedName>
        <fullName evidence="3">(S)-2-haloacid dehalogenase</fullName>
        <ecNumber evidence="3">3.8.1.2</ecNumber>
    </recommendedName>
    <alternativeName>
        <fullName evidence="3">2-haloalkanoic acid dehalogenase</fullName>
    </alternativeName>
    <alternativeName>
        <fullName evidence="3">Halocarboxylic acid halidohydrolase</fullName>
    </alternativeName>
    <alternativeName>
        <fullName evidence="3">L-2-haloacid dehalogenase</fullName>
    </alternativeName>
</protein>
<reference evidence="5" key="1">
    <citation type="journal article" date="2021" name="Syst. Appl. Microbiol.">
        <title>Roseomonas hellenica sp. nov., isolated from roots of wild-growing Alkanna tinctoria.</title>
        <authorList>
            <person name="Rat A."/>
            <person name="Naranjo H.D."/>
            <person name="Lebbe L."/>
            <person name="Cnockaert M."/>
            <person name="Krigas N."/>
            <person name="Grigoriadou K."/>
            <person name="Maloupa E."/>
            <person name="Willems A."/>
        </authorList>
    </citation>
    <scope>NUCLEOTIDE SEQUENCE [LARGE SCALE GENOMIC DNA]</scope>
    <source>
        <strain evidence="5">LMG 31159</strain>
    </source>
</reference>
<dbReference type="PANTHER" id="PTHR43316:SF3">
    <property type="entry name" value="HALOACID DEHALOGENASE, TYPE II (AFU_ORTHOLOGUE AFUA_2G07750)-RELATED"/>
    <property type="match status" value="1"/>
</dbReference>
<dbReference type="EC" id="3.8.1.2" evidence="3"/>
<dbReference type="SUPFAM" id="SSF56784">
    <property type="entry name" value="HAD-like"/>
    <property type="match status" value="1"/>
</dbReference>
<evidence type="ECO:0000256" key="1">
    <source>
        <dbReference type="ARBA" id="ARBA00008106"/>
    </source>
</evidence>
<name>A0ABS5EQ60_9PROT</name>
<dbReference type="Pfam" id="PF00702">
    <property type="entry name" value="Hydrolase"/>
    <property type="match status" value="1"/>
</dbReference>
<dbReference type="EMBL" id="JAAEDI010000042">
    <property type="protein sequence ID" value="MBR0653166.1"/>
    <property type="molecule type" value="Genomic_DNA"/>
</dbReference>
<dbReference type="SFLD" id="SFLDG01129">
    <property type="entry name" value="C1.5:_HAD__Beta-PGM__Phosphata"/>
    <property type="match status" value="1"/>
</dbReference>
<dbReference type="Proteomes" id="UP000698752">
    <property type="component" value="Unassembled WGS sequence"/>
</dbReference>
<dbReference type="InterPro" id="IPR036412">
    <property type="entry name" value="HAD-like_sf"/>
</dbReference>
<evidence type="ECO:0000313" key="4">
    <source>
        <dbReference type="EMBL" id="MBR0653166.1"/>
    </source>
</evidence>
<dbReference type="NCBIfam" id="TIGR01428">
    <property type="entry name" value="HAD_type_II"/>
    <property type="match status" value="1"/>
</dbReference>
<dbReference type="SFLD" id="SFLDS00003">
    <property type="entry name" value="Haloacid_Dehalogenase"/>
    <property type="match status" value="1"/>
</dbReference>
<dbReference type="PRINTS" id="PR00413">
    <property type="entry name" value="HADHALOGNASE"/>
</dbReference>
<dbReference type="InterPro" id="IPR023198">
    <property type="entry name" value="PGP-like_dom2"/>
</dbReference>